<dbReference type="GO" id="GO:0000160">
    <property type="term" value="P:phosphorelay signal transduction system"/>
    <property type="evidence" value="ECO:0007669"/>
    <property type="project" value="InterPro"/>
</dbReference>
<feature type="modified residue" description="4-aspartylphosphate" evidence="1">
    <location>
        <position position="55"/>
    </location>
</feature>
<organism evidence="3">
    <name type="scientific">Pseudoalteromonas sp. SD03</name>
    <dbReference type="NCBI Taxonomy" id="3231719"/>
    <lineage>
        <taxon>Bacteria</taxon>
        <taxon>Pseudomonadati</taxon>
        <taxon>Pseudomonadota</taxon>
        <taxon>Gammaproteobacteria</taxon>
        <taxon>Alteromonadales</taxon>
        <taxon>Pseudoalteromonadaceae</taxon>
        <taxon>Pseudoalteromonas</taxon>
    </lineage>
</organism>
<dbReference type="RefSeq" id="WP_193049677.1">
    <property type="nucleotide sequence ID" value="NZ_CP162514.1"/>
</dbReference>
<evidence type="ECO:0000256" key="1">
    <source>
        <dbReference type="PROSITE-ProRule" id="PRU00169"/>
    </source>
</evidence>
<keyword evidence="1" id="KW-0597">Phosphoprotein</keyword>
<dbReference type="SUPFAM" id="SSF52172">
    <property type="entry name" value="CheY-like"/>
    <property type="match status" value="1"/>
</dbReference>
<evidence type="ECO:0000259" key="2">
    <source>
        <dbReference type="PROSITE" id="PS50110"/>
    </source>
</evidence>
<dbReference type="InterPro" id="IPR001789">
    <property type="entry name" value="Sig_transdc_resp-reg_receiver"/>
</dbReference>
<dbReference type="Gene3D" id="3.40.50.2300">
    <property type="match status" value="1"/>
</dbReference>
<dbReference type="EMBL" id="CP162514">
    <property type="protein sequence ID" value="XDH88827.1"/>
    <property type="molecule type" value="Genomic_DNA"/>
</dbReference>
<gene>
    <name evidence="3" type="ORF">ABZP26_06545</name>
</gene>
<sequence length="151" mass="17193">MKILIADDSVQKVEDVKNFLLGDFGLSEIDISVTTSFKDTIREITRTDYDLVILDMSMPSSSGSLSRTSRALAGKDVLATVSYRQLKTVKFILFSQFSEFGRHDDVISLSEIYDSLSEEYSEYLIDFIKYNGSSDLWKVKLESIIRSFKND</sequence>
<reference evidence="3" key="1">
    <citation type="submission" date="2024-07" db="EMBL/GenBank/DDBJ databases">
        <authorList>
            <person name="Jiang Y."/>
            <person name="Qin Q."/>
        </authorList>
    </citation>
    <scope>NUCLEOTIDE SEQUENCE</scope>
    <source>
        <strain evidence="3">SD03</strain>
    </source>
</reference>
<accession>A0AB39ATZ5</accession>
<evidence type="ECO:0000313" key="3">
    <source>
        <dbReference type="EMBL" id="XDH88827.1"/>
    </source>
</evidence>
<proteinExistence type="predicted"/>
<dbReference type="PROSITE" id="PS50110">
    <property type="entry name" value="RESPONSE_REGULATORY"/>
    <property type="match status" value="1"/>
</dbReference>
<dbReference type="InterPro" id="IPR011006">
    <property type="entry name" value="CheY-like_superfamily"/>
</dbReference>
<feature type="domain" description="Response regulatory" evidence="2">
    <location>
        <begin position="2"/>
        <end position="124"/>
    </location>
</feature>
<dbReference type="AlphaFoldDB" id="A0AB39ATZ5"/>
<name>A0AB39ATZ5_9GAMM</name>
<protein>
    <submittedName>
        <fullName evidence="3">Response regulator</fullName>
    </submittedName>
</protein>